<dbReference type="EMBL" id="JBGMDY010000006">
    <property type="protein sequence ID" value="KAL2331654.1"/>
    <property type="molecule type" value="Genomic_DNA"/>
</dbReference>
<accession>A0ABD1M792</accession>
<gene>
    <name evidence="1" type="ORF">Fmac_019235</name>
</gene>
<keyword evidence="2" id="KW-1185">Reference proteome</keyword>
<name>A0ABD1M792_9FABA</name>
<reference evidence="1 2" key="1">
    <citation type="submission" date="2024-08" db="EMBL/GenBank/DDBJ databases">
        <title>Insights into the chromosomal genome structure of Flemingia macrophylla.</title>
        <authorList>
            <person name="Ding Y."/>
            <person name="Zhao Y."/>
            <person name="Bi W."/>
            <person name="Wu M."/>
            <person name="Zhao G."/>
            <person name="Gong Y."/>
            <person name="Li W."/>
            <person name="Zhang P."/>
        </authorList>
    </citation>
    <scope>NUCLEOTIDE SEQUENCE [LARGE SCALE GENOMIC DNA]</scope>
    <source>
        <strain evidence="1">DYQJB</strain>
        <tissue evidence="1">Leaf</tissue>
    </source>
</reference>
<comment type="caution">
    <text evidence="1">The sequence shown here is derived from an EMBL/GenBank/DDBJ whole genome shotgun (WGS) entry which is preliminary data.</text>
</comment>
<proteinExistence type="predicted"/>
<protein>
    <submittedName>
        <fullName evidence="1">Uncharacterized protein</fullName>
    </submittedName>
</protein>
<evidence type="ECO:0000313" key="2">
    <source>
        <dbReference type="Proteomes" id="UP001603857"/>
    </source>
</evidence>
<sequence length="97" mass="11246">MVDCRIRVKLTCSSFAVDDGAKAHAWLLEDDRTILISEQEKQDSYRKKRPMFHVTFHHRIQIELDSWPAMPDEVMECSKKHEWAEDSKSVTVPSATA</sequence>
<evidence type="ECO:0000313" key="1">
    <source>
        <dbReference type="EMBL" id="KAL2331654.1"/>
    </source>
</evidence>
<dbReference type="Proteomes" id="UP001603857">
    <property type="component" value="Unassembled WGS sequence"/>
</dbReference>
<organism evidence="1 2">
    <name type="scientific">Flemingia macrophylla</name>
    <dbReference type="NCBI Taxonomy" id="520843"/>
    <lineage>
        <taxon>Eukaryota</taxon>
        <taxon>Viridiplantae</taxon>
        <taxon>Streptophyta</taxon>
        <taxon>Embryophyta</taxon>
        <taxon>Tracheophyta</taxon>
        <taxon>Spermatophyta</taxon>
        <taxon>Magnoliopsida</taxon>
        <taxon>eudicotyledons</taxon>
        <taxon>Gunneridae</taxon>
        <taxon>Pentapetalae</taxon>
        <taxon>rosids</taxon>
        <taxon>fabids</taxon>
        <taxon>Fabales</taxon>
        <taxon>Fabaceae</taxon>
        <taxon>Papilionoideae</taxon>
        <taxon>50 kb inversion clade</taxon>
        <taxon>NPAAA clade</taxon>
        <taxon>indigoferoid/millettioid clade</taxon>
        <taxon>Phaseoleae</taxon>
        <taxon>Flemingia</taxon>
    </lineage>
</organism>
<dbReference type="AlphaFoldDB" id="A0ABD1M792"/>